<proteinExistence type="predicted"/>
<dbReference type="RefSeq" id="WP_013069373.1">
    <property type="nucleotide sequence ID" value="NC_014035.1"/>
</dbReference>
<evidence type="ECO:0000313" key="2">
    <source>
        <dbReference type="EMBL" id="ADE87404.1"/>
    </source>
</evidence>
<dbReference type="EMBL" id="CP001313">
    <property type="protein sequence ID" value="ADE87404.1"/>
    <property type="molecule type" value="Genomic_DNA"/>
</dbReference>
<dbReference type="OrthoDB" id="63487at2"/>
<dbReference type="InterPro" id="IPR043129">
    <property type="entry name" value="ATPase_NBD"/>
</dbReference>
<reference evidence="2 3" key="2">
    <citation type="journal article" date="2010" name="J. Bacteriol.">
        <title>Complete genome sequence of the photosynthetic purple nonsulfur bacterium Rhodobacter capsulatus SB 1003.</title>
        <authorList>
            <person name="Strnad H."/>
            <person name="Lapidus A."/>
            <person name="Paces J."/>
            <person name="Ulbrich P."/>
            <person name="Vlcek C."/>
            <person name="Paces V."/>
            <person name="Haselkorn R."/>
        </authorList>
    </citation>
    <scope>NUCLEOTIDE SEQUENCE [LARGE SCALE GENOMIC DNA]</scope>
    <source>
        <strain evidence="3">ATCC BAA-309 / NBRC 16581 / SB1003</strain>
        <plasmid evidence="2 3">pRCB133</plasmid>
    </source>
</reference>
<keyword evidence="3" id="KW-1185">Reference proteome</keyword>
<dbReference type="SUPFAM" id="SSF53067">
    <property type="entry name" value="Actin-like ATPase domain"/>
    <property type="match status" value="2"/>
</dbReference>
<evidence type="ECO:0000259" key="1">
    <source>
        <dbReference type="Pfam" id="PF01869"/>
    </source>
</evidence>
<organism evidence="2 3">
    <name type="scientific">Rhodobacter capsulatus (strain ATCC BAA-309 / NBRC 16581 / SB1003)</name>
    <dbReference type="NCBI Taxonomy" id="272942"/>
    <lineage>
        <taxon>Bacteria</taxon>
        <taxon>Pseudomonadati</taxon>
        <taxon>Pseudomonadota</taxon>
        <taxon>Alphaproteobacteria</taxon>
        <taxon>Rhodobacterales</taxon>
        <taxon>Rhodobacter group</taxon>
        <taxon>Rhodobacter</taxon>
    </lineage>
</organism>
<feature type="domain" description="ATPase BadF/BadG/BcrA/BcrD type" evidence="1">
    <location>
        <begin position="14"/>
        <end position="300"/>
    </location>
</feature>
<sequence>MILQTASGAAAPVVGVDIGGTKTEICLARLDGARLIKLRETVLPSRSWRGADAAADAASLLAQVRLLVGDSPVAALGVGAHGCDDDAECETLAAALRARSALPLRVVNDAELMPLAMGRVGQIGLVAGTGSIAVCRTAEGRMISAGGWGWLIGDDGSAAGLVREAARAVSLALDGGATTEDPLIGLLYHSLGQPELPRLGSTLAGLGTAAAIGAHAPAVFAACDAGSPLAASVIRAGAEALAGLVVNLRARGSTASHVVAGGSVIVAQPPLWQAFATAVARRSGGAVTAHLFQGHPVEGACRLAADLVTPALS</sequence>
<dbReference type="Proteomes" id="UP000002361">
    <property type="component" value="Plasmid pRCB133"/>
</dbReference>
<evidence type="ECO:0000313" key="3">
    <source>
        <dbReference type="Proteomes" id="UP000002361"/>
    </source>
</evidence>
<reference key="1">
    <citation type="submission" date="2008-12" db="EMBL/GenBank/DDBJ databases">
        <title>Complete genome sequence of Rhodobacter capsulatus SB1003.</title>
        <authorList>
            <person name="Strnad H."/>
            <person name="Lapidus A."/>
            <person name="Vlcek C."/>
            <person name="Ulbrich P."/>
            <person name="Paces J."/>
            <person name="Maltsev N."/>
            <person name="Kumar V."/>
            <person name="Kogan Y."/>
            <person name="Milgram A."/>
            <person name="Rebrekov D."/>
            <person name="Mazur M."/>
            <person name="Cox R."/>
            <person name="Kyrpides N."/>
            <person name="Kolar M."/>
            <person name="Sachova J."/>
            <person name="Ridl J."/>
            <person name="Ivanova N."/>
            <person name="Kapatral V."/>
            <person name="Los T."/>
            <person name="Lykidis A."/>
            <person name="Mikhailova N."/>
            <person name="Reznik G."/>
            <person name="Vasieva O."/>
            <person name="Fonstein M."/>
            <person name="Paces V."/>
            <person name="Haselkorn R."/>
        </authorList>
    </citation>
    <scope>NUCLEOTIDE SEQUENCE</scope>
    <source>
        <strain>SB1003</strain>
    </source>
</reference>
<dbReference type="AlphaFoldDB" id="D5AVR9"/>
<dbReference type="HOGENOM" id="CLU_016274_3_0_5"/>
<dbReference type="PANTHER" id="PTHR43190:SF3">
    <property type="entry name" value="N-ACETYL-D-GLUCOSAMINE KINASE"/>
    <property type="match status" value="1"/>
</dbReference>
<dbReference type="InterPro" id="IPR002731">
    <property type="entry name" value="ATPase_BadF"/>
</dbReference>
<keyword evidence="2" id="KW-0614">Plasmid</keyword>
<dbReference type="Pfam" id="PF01869">
    <property type="entry name" value="BcrAD_BadFG"/>
    <property type="match status" value="1"/>
</dbReference>
<dbReference type="GeneID" id="31492451"/>
<name>D5AVR9_RHOCB</name>
<protein>
    <submittedName>
        <fullName evidence="2">ATPase, BadF/BadG/BcrA/BcrD family</fullName>
    </submittedName>
</protein>
<dbReference type="Gene3D" id="3.30.420.40">
    <property type="match status" value="2"/>
</dbReference>
<accession>D5AVR9</accession>
<dbReference type="KEGG" id="rcp:RCAP_rcp00151"/>
<dbReference type="PANTHER" id="PTHR43190">
    <property type="entry name" value="N-ACETYL-D-GLUCOSAMINE KINASE"/>
    <property type="match status" value="1"/>
</dbReference>
<geneLocation type="plasmid" evidence="2 3">
    <name>pRCB133</name>
</geneLocation>
<dbReference type="InterPro" id="IPR052519">
    <property type="entry name" value="Euk-type_GlcNAc_Kinase"/>
</dbReference>
<gene>
    <name evidence="2" type="ordered locus">RCAP_rcp00151</name>
</gene>